<evidence type="ECO:0000256" key="1">
    <source>
        <dbReference type="SAM" id="MobiDB-lite"/>
    </source>
</evidence>
<evidence type="ECO:0000313" key="4">
    <source>
        <dbReference type="Proteomes" id="UP000887013"/>
    </source>
</evidence>
<feature type="region of interest" description="Disordered" evidence="1">
    <location>
        <begin position="27"/>
        <end position="58"/>
    </location>
</feature>
<dbReference type="OrthoDB" id="6454936at2759"/>
<sequence>KVHLLEAPMITTHQDPLEQYLNSQVPELKEGSPSSVTDAGLLESSSQGVLPARELMKR</sequence>
<reference evidence="2" key="1">
    <citation type="submission" date="2020-08" db="EMBL/GenBank/DDBJ databases">
        <title>Multicomponent nature underlies the extraordinary mechanical properties of spider dragline silk.</title>
        <authorList>
            <person name="Kono N."/>
            <person name="Nakamura H."/>
            <person name="Mori M."/>
            <person name="Yoshida Y."/>
            <person name="Ohtoshi R."/>
            <person name="Malay A.D."/>
            <person name="Moran D.A.P."/>
            <person name="Tomita M."/>
            <person name="Numata K."/>
            <person name="Arakawa K."/>
        </authorList>
    </citation>
    <scope>NUCLEOTIDE SEQUENCE</scope>
</reference>
<dbReference type="EMBL" id="BMAW01047636">
    <property type="protein sequence ID" value="GFS61980.1"/>
    <property type="molecule type" value="Genomic_DNA"/>
</dbReference>
<protein>
    <submittedName>
        <fullName evidence="2">Uncharacterized protein</fullName>
    </submittedName>
</protein>
<keyword evidence="4" id="KW-1185">Reference proteome</keyword>
<feature type="non-terminal residue" evidence="2">
    <location>
        <position position="1"/>
    </location>
</feature>
<dbReference type="AlphaFoldDB" id="A0A8X6IV55"/>
<evidence type="ECO:0000313" key="3">
    <source>
        <dbReference type="EMBL" id="GFT93551.1"/>
    </source>
</evidence>
<feature type="compositionally biased region" description="Polar residues" evidence="1">
    <location>
        <begin position="32"/>
        <end position="48"/>
    </location>
</feature>
<dbReference type="EMBL" id="BMAW01121336">
    <property type="protein sequence ID" value="GFT93551.1"/>
    <property type="molecule type" value="Genomic_DNA"/>
</dbReference>
<gene>
    <name evidence="3" type="ORF">NPIL_393211</name>
    <name evidence="2" type="ORF">NPIL_550771</name>
</gene>
<accession>A0A8X6IV55</accession>
<dbReference type="Proteomes" id="UP000887013">
    <property type="component" value="Unassembled WGS sequence"/>
</dbReference>
<proteinExistence type="predicted"/>
<name>A0A8X6IV55_NEPPI</name>
<comment type="caution">
    <text evidence="2">The sequence shown here is derived from an EMBL/GenBank/DDBJ whole genome shotgun (WGS) entry which is preliminary data.</text>
</comment>
<organism evidence="2 4">
    <name type="scientific">Nephila pilipes</name>
    <name type="common">Giant wood spider</name>
    <name type="synonym">Nephila maculata</name>
    <dbReference type="NCBI Taxonomy" id="299642"/>
    <lineage>
        <taxon>Eukaryota</taxon>
        <taxon>Metazoa</taxon>
        <taxon>Ecdysozoa</taxon>
        <taxon>Arthropoda</taxon>
        <taxon>Chelicerata</taxon>
        <taxon>Arachnida</taxon>
        <taxon>Araneae</taxon>
        <taxon>Araneomorphae</taxon>
        <taxon>Entelegynae</taxon>
        <taxon>Araneoidea</taxon>
        <taxon>Nephilidae</taxon>
        <taxon>Nephila</taxon>
    </lineage>
</organism>
<evidence type="ECO:0000313" key="2">
    <source>
        <dbReference type="EMBL" id="GFS61980.1"/>
    </source>
</evidence>